<organism evidence="2 3">
    <name type="scientific">Pseudomonas izuensis</name>
    <dbReference type="NCBI Taxonomy" id="2684212"/>
    <lineage>
        <taxon>Bacteria</taxon>
        <taxon>Pseudomonadati</taxon>
        <taxon>Pseudomonadota</taxon>
        <taxon>Gammaproteobacteria</taxon>
        <taxon>Pseudomonadales</taxon>
        <taxon>Pseudomonadaceae</taxon>
        <taxon>Pseudomonas</taxon>
    </lineage>
</organism>
<dbReference type="Pfam" id="PF00112">
    <property type="entry name" value="Peptidase_C1"/>
    <property type="match status" value="1"/>
</dbReference>
<dbReference type="Gene3D" id="3.90.70.10">
    <property type="entry name" value="Cysteine proteinases"/>
    <property type="match status" value="1"/>
</dbReference>
<evidence type="ECO:0000259" key="1">
    <source>
        <dbReference type="Pfam" id="PF00112"/>
    </source>
</evidence>
<dbReference type="SUPFAM" id="SSF53474">
    <property type="entry name" value="alpha/beta-Hydrolases"/>
    <property type="match status" value="1"/>
</dbReference>
<dbReference type="Proteomes" id="UP000218595">
    <property type="component" value="Chromosome"/>
</dbReference>
<dbReference type="SUPFAM" id="SSF54001">
    <property type="entry name" value="Cysteine proteinases"/>
    <property type="match status" value="1"/>
</dbReference>
<evidence type="ECO:0000313" key="2">
    <source>
        <dbReference type="EMBL" id="BCX68641.1"/>
    </source>
</evidence>
<keyword evidence="3" id="KW-1185">Reference proteome</keyword>
<reference evidence="2 3" key="1">
    <citation type="submission" date="2016-04" db="EMBL/GenBank/DDBJ databases">
        <title>Complete genome sequence of Pseudomonas sp. LAB-08 isolated from TCE contaminated aquifer soil.</title>
        <authorList>
            <person name="Dohra H."/>
            <person name="Suzuki K."/>
            <person name="Fatma A."/>
            <person name="Inuzuka Y."/>
            <person name="Honjo M."/>
            <person name="Tashiro Y."/>
            <person name="Futamata H."/>
        </authorList>
    </citation>
    <scope>NUCLEOTIDE SEQUENCE [LARGE SCALE GENOMIC DNA]</scope>
    <source>
        <strain evidence="2 3">LAB-08</strain>
    </source>
</reference>
<dbReference type="InterPro" id="IPR000668">
    <property type="entry name" value="Peptidase_C1A_C"/>
</dbReference>
<dbReference type="CDD" id="cd02619">
    <property type="entry name" value="Peptidase_C1"/>
    <property type="match status" value="1"/>
</dbReference>
<dbReference type="InterPro" id="IPR038765">
    <property type="entry name" value="Papain-like_cys_pep_sf"/>
</dbReference>
<dbReference type="RefSeq" id="WP_096510840.1">
    <property type="nucleotide sequence ID" value="NZ_AP017423.2"/>
</dbReference>
<evidence type="ECO:0000313" key="3">
    <source>
        <dbReference type="Proteomes" id="UP000218595"/>
    </source>
</evidence>
<protein>
    <submittedName>
        <fullName evidence="2">C1 family peptidase</fullName>
    </submittedName>
</protein>
<sequence length="749" mass="82749">MPATTFSLNQKIITLDARPDRLDLRDRMFTPRVQSLPATWPAQNDIVSQFSDYLGRGLVLNQGNEGACTGFGLAAVVNYLLWRNDRASPKTSPRQLYHLAKLYDEWPGEDYTGSSCRGALKGWHKHGVCAEELWPYTVKADGSVPAFEAPDPRWAADAVTRPLGVYYRVEKDDITAMMAALHEANAIYVSANVHQGWALMQPQSKKKPVVQFQDMSQLPVIQWPSKAEGGHAFALIGYTHQGFIVQNSWSTDWGFAGFAILTFEDWLANGTDAWTVALGVPIEHGAISRNARPSRSRADVQSAFRSALSSTSAKREGFSLFTASNRDADRKGPALLTVDQAYGLTIVMENNGSIGPRLTDVENVSAGVRRIVYESPRAWYDKLPAADKPSVLRIAVFTHGGLNSEQDSINRICAMAPYFLENGIYPLFITWRTGVLETLIDIVHDTMPGLFPEAGGFSDVLKVIKDKALESLDRTVELATKKLGGDQWSQMKQNADAAAVAGLTPRGLVEMADWLKKLIGDMDQKNVELHLIGHSAGSLINGRLIQLLWARGLPVETSTLLAPACTLDFANQTFRKVIETGGLKRKDFHIHMMSDNREQSDNVVGVYHKSLLYLVSRAYEELHRMPLLGMAKSLDKDFQNFADPALAEWNIAARNMTEQWNSFYWGKDGKPAKDIPSGFAATGNGLADEFANTLHIFNDQKMNYGAGTKADTSHGGFDNDVNVITTALLTILRQVPGTKLKQPVVNLNY</sequence>
<name>A0ABM7RUT4_9PSED</name>
<gene>
    <name evidence="2" type="ORF">LAB08_R32830</name>
</gene>
<dbReference type="EMBL" id="AP017423">
    <property type="protein sequence ID" value="BCX68641.1"/>
    <property type="molecule type" value="Genomic_DNA"/>
</dbReference>
<proteinExistence type="predicted"/>
<dbReference type="InterPro" id="IPR029058">
    <property type="entry name" value="AB_hydrolase_fold"/>
</dbReference>
<feature type="domain" description="Peptidase C1A papain C-terminal" evidence="1">
    <location>
        <begin position="59"/>
        <end position="260"/>
    </location>
</feature>
<accession>A0ABM7RUT4</accession>